<dbReference type="Proteomes" id="UP000185657">
    <property type="component" value="Unassembled WGS sequence"/>
</dbReference>
<proteinExistence type="predicted"/>
<evidence type="ECO:0000313" key="3">
    <source>
        <dbReference type="EMBL" id="OAD44059.1"/>
    </source>
</evidence>
<reference evidence="2 5" key="2">
    <citation type="submission" date="2016-10" db="EMBL/GenBank/DDBJ databases">
        <title>Hydorgenophaga sp. LPB0072 isolated from gastropod.</title>
        <authorList>
            <person name="Kim E."/>
            <person name="Yi H."/>
        </authorList>
    </citation>
    <scope>NUCLEOTIDE SEQUENCE [LARGE SCALE GENOMIC DNA]</scope>
    <source>
        <strain evidence="2 5">LPB0072</strain>
    </source>
</reference>
<feature type="region of interest" description="Disordered" evidence="1">
    <location>
        <begin position="1"/>
        <end position="75"/>
    </location>
</feature>
<protein>
    <submittedName>
        <fullName evidence="2">Uncharacterized protein</fullName>
    </submittedName>
</protein>
<evidence type="ECO:0000256" key="1">
    <source>
        <dbReference type="SAM" id="MobiDB-lite"/>
    </source>
</evidence>
<organism evidence="2 5">
    <name type="scientific">Hydrogenophaga crassostreae</name>
    <dbReference type="NCBI Taxonomy" id="1763535"/>
    <lineage>
        <taxon>Bacteria</taxon>
        <taxon>Pseudomonadati</taxon>
        <taxon>Pseudomonadota</taxon>
        <taxon>Betaproteobacteria</taxon>
        <taxon>Burkholderiales</taxon>
        <taxon>Comamonadaceae</taxon>
        <taxon>Hydrogenophaga</taxon>
    </lineage>
</organism>
<sequence>MKCDFESQPDYDNSTFSKSTIHPSTTKQEISTKPPEAVHPSLVAMGPLIERHSTSTQSRATQPPEWTDLFVSCTP</sequence>
<dbReference type="EMBL" id="CP017476">
    <property type="protein sequence ID" value="AOW13976.1"/>
    <property type="molecule type" value="Genomic_DNA"/>
</dbReference>
<evidence type="ECO:0000313" key="4">
    <source>
        <dbReference type="Proteomes" id="UP000185657"/>
    </source>
</evidence>
<dbReference type="EMBL" id="LVWD01000001">
    <property type="protein sequence ID" value="OAD44059.1"/>
    <property type="molecule type" value="Genomic_DNA"/>
</dbReference>
<dbReference type="STRING" id="1763535.LPB072_15160"/>
<feature type="compositionally biased region" description="Polar residues" evidence="1">
    <location>
        <begin position="10"/>
        <end position="31"/>
    </location>
</feature>
<evidence type="ECO:0000313" key="5">
    <source>
        <dbReference type="Proteomes" id="UP000185680"/>
    </source>
</evidence>
<gene>
    <name evidence="2" type="ORF">LPB072_15160</name>
    <name evidence="3" type="ORF">LPB72_00660</name>
</gene>
<dbReference type="AlphaFoldDB" id="A0A170AIV9"/>
<evidence type="ECO:0000313" key="2">
    <source>
        <dbReference type="EMBL" id="AOW13976.1"/>
    </source>
</evidence>
<reference evidence="3 4" key="1">
    <citation type="submission" date="2016-02" db="EMBL/GenBank/DDBJ databases">
        <title>Draft genome sequence of Hydrogenophaga sp. LPB0072.</title>
        <authorList>
            <person name="Shin S.-K."/>
            <person name="Yi H."/>
        </authorList>
    </citation>
    <scope>NUCLEOTIDE SEQUENCE [LARGE SCALE GENOMIC DNA]</scope>
    <source>
        <strain evidence="3 4">LPB0072</strain>
    </source>
</reference>
<dbReference type="Proteomes" id="UP000185680">
    <property type="component" value="Chromosome"/>
</dbReference>
<keyword evidence="4" id="KW-1185">Reference proteome</keyword>
<dbReference type="KEGG" id="hyl:LPB072_15160"/>
<accession>A0A170AIV9</accession>
<name>A0A170AIV9_9BURK</name>